<dbReference type="RefSeq" id="WP_189510474.1">
    <property type="nucleotide sequence ID" value="NZ_BMXG01000001.1"/>
</dbReference>
<reference evidence="9" key="1">
    <citation type="journal article" date="2014" name="Int. J. Syst. Evol. Microbiol.">
        <title>Complete genome sequence of Corynebacterium casei LMG S-19264T (=DSM 44701T), isolated from a smear-ripened cheese.</title>
        <authorList>
            <consortium name="US DOE Joint Genome Institute (JGI-PGF)"/>
            <person name="Walter F."/>
            <person name="Albersmeier A."/>
            <person name="Kalinowski J."/>
            <person name="Ruckert C."/>
        </authorList>
    </citation>
    <scope>NUCLEOTIDE SEQUENCE</scope>
    <source>
        <strain evidence="9">KCTC 12870</strain>
    </source>
</reference>
<comment type="similarity">
    <text evidence="2 7">Belongs to the ExbD/TolR family.</text>
</comment>
<name>A0A8J3DGD1_9BACT</name>
<feature type="signal peptide" evidence="8">
    <location>
        <begin position="1"/>
        <end position="22"/>
    </location>
</feature>
<dbReference type="GO" id="GO:0022857">
    <property type="term" value="F:transmembrane transporter activity"/>
    <property type="evidence" value="ECO:0007669"/>
    <property type="project" value="InterPro"/>
</dbReference>
<keyword evidence="10" id="KW-1185">Reference proteome</keyword>
<evidence type="ECO:0000256" key="4">
    <source>
        <dbReference type="ARBA" id="ARBA00022692"/>
    </source>
</evidence>
<keyword evidence="5" id="KW-1133">Transmembrane helix</keyword>
<keyword evidence="3" id="KW-1003">Cell membrane</keyword>
<gene>
    <name evidence="9" type="ORF">GCM10007047_00240</name>
</gene>
<reference evidence="9" key="2">
    <citation type="submission" date="2020-09" db="EMBL/GenBank/DDBJ databases">
        <authorList>
            <person name="Sun Q."/>
            <person name="Kim S."/>
        </authorList>
    </citation>
    <scope>NUCLEOTIDE SEQUENCE</scope>
    <source>
        <strain evidence="9">KCTC 12870</strain>
    </source>
</reference>
<evidence type="ECO:0000313" key="10">
    <source>
        <dbReference type="Proteomes" id="UP000642829"/>
    </source>
</evidence>
<comment type="subcellular location">
    <subcellularLocation>
        <location evidence="1">Cell membrane</location>
        <topology evidence="1">Single-pass membrane protein</topology>
    </subcellularLocation>
    <subcellularLocation>
        <location evidence="7">Cell membrane</location>
        <topology evidence="7">Single-pass type II membrane protein</topology>
    </subcellularLocation>
</comment>
<evidence type="ECO:0000256" key="2">
    <source>
        <dbReference type="ARBA" id="ARBA00005811"/>
    </source>
</evidence>
<evidence type="ECO:0000256" key="7">
    <source>
        <dbReference type="RuleBase" id="RU003879"/>
    </source>
</evidence>
<keyword evidence="4 7" id="KW-0812">Transmembrane</keyword>
<evidence type="ECO:0000313" key="9">
    <source>
        <dbReference type="EMBL" id="GHB89736.1"/>
    </source>
</evidence>
<proteinExistence type="inferred from homology"/>
<comment type="caution">
    <text evidence="9">The sequence shown here is derived from an EMBL/GenBank/DDBJ whole genome shotgun (WGS) entry which is preliminary data.</text>
</comment>
<dbReference type="GO" id="GO:0015031">
    <property type="term" value="P:protein transport"/>
    <property type="evidence" value="ECO:0007669"/>
    <property type="project" value="UniProtKB-KW"/>
</dbReference>
<dbReference type="Gene3D" id="3.30.420.270">
    <property type="match status" value="1"/>
</dbReference>
<keyword evidence="6" id="KW-0472">Membrane</keyword>
<keyword evidence="7" id="KW-0813">Transport</keyword>
<accession>A0A8J3DGD1</accession>
<sequence length="138" mass="14861">MKIKNAIIALSLLLASFTVGHAQDSTPGETELLRAEIARQEMVLQILKAKLASLETSPSTPTIVIDAQGEMTFEDRPLSKTQLAKKLSEFPQGTKVILAVDSSTGFREVQSVVQLCSEAGITDVVFSTHQSAPPKPIQ</sequence>
<keyword evidence="8" id="KW-0732">Signal</keyword>
<dbReference type="InterPro" id="IPR003400">
    <property type="entry name" value="ExbD"/>
</dbReference>
<evidence type="ECO:0008006" key="11">
    <source>
        <dbReference type="Google" id="ProtNLM"/>
    </source>
</evidence>
<evidence type="ECO:0000256" key="1">
    <source>
        <dbReference type="ARBA" id="ARBA00004162"/>
    </source>
</evidence>
<evidence type="ECO:0000256" key="5">
    <source>
        <dbReference type="ARBA" id="ARBA00022989"/>
    </source>
</evidence>
<dbReference type="Proteomes" id="UP000642829">
    <property type="component" value="Unassembled WGS sequence"/>
</dbReference>
<feature type="chain" id="PRO_5035236229" description="Biopolymer transporter ExbD" evidence="8">
    <location>
        <begin position="23"/>
        <end position="138"/>
    </location>
</feature>
<evidence type="ECO:0000256" key="8">
    <source>
        <dbReference type="SAM" id="SignalP"/>
    </source>
</evidence>
<dbReference type="EMBL" id="BMXG01000001">
    <property type="protein sequence ID" value="GHB89736.1"/>
    <property type="molecule type" value="Genomic_DNA"/>
</dbReference>
<dbReference type="GO" id="GO:0005886">
    <property type="term" value="C:plasma membrane"/>
    <property type="evidence" value="ECO:0007669"/>
    <property type="project" value="UniProtKB-SubCell"/>
</dbReference>
<organism evidence="9 10">
    <name type="scientific">Cerasicoccus arenae</name>
    <dbReference type="NCBI Taxonomy" id="424488"/>
    <lineage>
        <taxon>Bacteria</taxon>
        <taxon>Pseudomonadati</taxon>
        <taxon>Verrucomicrobiota</taxon>
        <taxon>Opitutia</taxon>
        <taxon>Puniceicoccales</taxon>
        <taxon>Cerasicoccaceae</taxon>
        <taxon>Cerasicoccus</taxon>
    </lineage>
</organism>
<protein>
    <recommendedName>
        <fullName evidence="11">Biopolymer transporter ExbD</fullName>
    </recommendedName>
</protein>
<keyword evidence="7" id="KW-0653">Protein transport</keyword>
<dbReference type="Pfam" id="PF02472">
    <property type="entry name" value="ExbD"/>
    <property type="match status" value="1"/>
</dbReference>
<dbReference type="AlphaFoldDB" id="A0A8J3DGD1"/>
<evidence type="ECO:0000256" key="6">
    <source>
        <dbReference type="ARBA" id="ARBA00023136"/>
    </source>
</evidence>
<evidence type="ECO:0000256" key="3">
    <source>
        <dbReference type="ARBA" id="ARBA00022475"/>
    </source>
</evidence>